<dbReference type="Proteomes" id="UP001295469">
    <property type="component" value="Chromosome A09"/>
</dbReference>
<organism evidence="1">
    <name type="scientific">Brassica napus</name>
    <name type="common">Rape</name>
    <dbReference type="NCBI Taxonomy" id="3708"/>
    <lineage>
        <taxon>Eukaryota</taxon>
        <taxon>Viridiplantae</taxon>
        <taxon>Streptophyta</taxon>
        <taxon>Embryophyta</taxon>
        <taxon>Tracheophyta</taxon>
        <taxon>Spermatophyta</taxon>
        <taxon>Magnoliopsida</taxon>
        <taxon>eudicotyledons</taxon>
        <taxon>Gunneridae</taxon>
        <taxon>Pentapetalae</taxon>
        <taxon>rosids</taxon>
        <taxon>malvids</taxon>
        <taxon>Brassicales</taxon>
        <taxon>Brassicaceae</taxon>
        <taxon>Brassiceae</taxon>
        <taxon>Brassica</taxon>
    </lineage>
</organism>
<proteinExistence type="predicted"/>
<reference evidence="1" key="1">
    <citation type="submission" date="2021-01" db="EMBL/GenBank/DDBJ databases">
        <authorList>
            <consortium name="Genoscope - CEA"/>
            <person name="William W."/>
        </authorList>
    </citation>
    <scope>NUCLEOTIDE SEQUENCE</scope>
</reference>
<protein>
    <submittedName>
        <fullName evidence="1">(rape) hypothetical protein</fullName>
    </submittedName>
</protein>
<accession>A0A816P5R8</accession>
<name>A0A816P5R8_BRANA</name>
<dbReference type="AlphaFoldDB" id="A0A816P5R8"/>
<evidence type="ECO:0000313" key="1">
    <source>
        <dbReference type="EMBL" id="CAF2043675.1"/>
    </source>
</evidence>
<gene>
    <name evidence="1" type="ORF">DARMORV10_A09P31450.1</name>
</gene>
<dbReference type="EMBL" id="HG994363">
    <property type="protein sequence ID" value="CAF2043675.1"/>
    <property type="molecule type" value="Genomic_DNA"/>
</dbReference>
<sequence length="76" mass="8542">MHGYHQACGALPAAGPYLPAEPFPDERFARQYRCELSRVSSGRPARALFTIFYRVRQACSHSNPSQKIKVRSAVHP</sequence>